<evidence type="ECO:0000313" key="3">
    <source>
        <dbReference type="EMBL" id="KAH9530110.1"/>
    </source>
</evidence>
<name>A0A922LDQ6_DERFA</name>
<dbReference type="Proteomes" id="UP000790347">
    <property type="component" value="Unassembled WGS sequence"/>
</dbReference>
<gene>
    <name evidence="3" type="primary">RBM15B_1</name>
    <name evidence="3" type="ORF">DERF_003944</name>
</gene>
<dbReference type="Pfam" id="PF20976">
    <property type="entry name" value="Pop8"/>
    <property type="match status" value="1"/>
</dbReference>
<evidence type="ECO:0000259" key="2">
    <source>
        <dbReference type="Pfam" id="PF20976"/>
    </source>
</evidence>
<reference evidence="3" key="2">
    <citation type="journal article" date="2022" name="Res Sq">
        <title>Comparative Genomics Reveals Insights into the Divergent Evolution of Astigmatic Mites and Household Pest Adaptations.</title>
        <authorList>
            <person name="Xiong Q."/>
            <person name="Wan A.T.-Y."/>
            <person name="Liu X.-Y."/>
            <person name="Fung C.S.-H."/>
            <person name="Xiao X."/>
            <person name="Malainual N."/>
            <person name="Hou J."/>
            <person name="Wang L."/>
            <person name="Wang M."/>
            <person name="Yang K."/>
            <person name="Cui Y."/>
            <person name="Leung E."/>
            <person name="Nong W."/>
            <person name="Shin S.-K."/>
            <person name="Au S."/>
            <person name="Jeong K.Y."/>
            <person name="Chew F.T."/>
            <person name="Hui J."/>
            <person name="Leung T.F."/>
            <person name="Tungtrongchitr A."/>
            <person name="Zhong N."/>
            <person name="Liu Z."/>
            <person name="Tsui S."/>
        </authorList>
    </citation>
    <scope>NUCLEOTIDE SEQUENCE</scope>
    <source>
        <strain evidence="3">Derf</strain>
        <tissue evidence="3">Whole organism</tissue>
    </source>
</reference>
<dbReference type="GO" id="GO:1902555">
    <property type="term" value="C:endoribonuclease complex"/>
    <property type="evidence" value="ECO:0007669"/>
    <property type="project" value="UniProtKB-ARBA"/>
</dbReference>
<dbReference type="InterPro" id="IPR049128">
    <property type="entry name" value="Pop8-like_dom"/>
</dbReference>
<keyword evidence="1" id="KW-0819">tRNA processing</keyword>
<dbReference type="Gene3D" id="3.30.70.3250">
    <property type="entry name" value="Ribonuclease P, Pop5 subunit"/>
    <property type="match status" value="1"/>
</dbReference>
<dbReference type="AlphaFoldDB" id="A0A922LDQ6"/>
<reference evidence="3" key="1">
    <citation type="submission" date="2013-05" db="EMBL/GenBank/DDBJ databases">
        <authorList>
            <person name="Yim A.K.Y."/>
            <person name="Chan T.F."/>
            <person name="Ji K.M."/>
            <person name="Liu X.Y."/>
            <person name="Zhou J.W."/>
            <person name="Li R.Q."/>
            <person name="Yang K.Y."/>
            <person name="Li J."/>
            <person name="Li M."/>
            <person name="Law P.T.W."/>
            <person name="Wu Y.L."/>
            <person name="Cai Z.L."/>
            <person name="Qin H."/>
            <person name="Bao Y."/>
            <person name="Leung R.K.K."/>
            <person name="Ng P.K.S."/>
            <person name="Zou J."/>
            <person name="Zhong X.J."/>
            <person name="Ran P.X."/>
            <person name="Zhong N.S."/>
            <person name="Liu Z.G."/>
            <person name="Tsui S.K.W."/>
        </authorList>
    </citation>
    <scope>NUCLEOTIDE SEQUENCE</scope>
    <source>
        <strain evidence="3">Derf</strain>
        <tissue evidence="3">Whole organism</tissue>
    </source>
</reference>
<evidence type="ECO:0000313" key="4">
    <source>
        <dbReference type="Proteomes" id="UP000790347"/>
    </source>
</evidence>
<feature type="domain" description="Ribonucleases P/MRP subunit Pop8-like" evidence="2">
    <location>
        <begin position="39"/>
        <end position="111"/>
    </location>
</feature>
<sequence length="163" mass="19112">MSHDSRIGKQIQDLKIFRIPFLKMSSQKFRSIRTFENKFVYLDIELCFTIKQATVIEVREFKLIIMNAIDSLLGEIGSKIQFDILKYRNNDCRALIRLLARDYVKFHLCLSLLNEWKDSRCQFIIHKTSHCLASIVVSDSIEDNLVTVLDECESISIKITYEQ</sequence>
<proteinExistence type="predicted"/>
<dbReference type="EMBL" id="ASGP02000001">
    <property type="protein sequence ID" value="KAH9530110.1"/>
    <property type="molecule type" value="Genomic_DNA"/>
</dbReference>
<dbReference type="GO" id="GO:0008033">
    <property type="term" value="P:tRNA processing"/>
    <property type="evidence" value="ECO:0007669"/>
    <property type="project" value="UniProtKB-KW"/>
</dbReference>
<dbReference type="SUPFAM" id="SSF160350">
    <property type="entry name" value="Rnp2-like"/>
    <property type="match status" value="1"/>
</dbReference>
<keyword evidence="4" id="KW-1185">Reference proteome</keyword>
<protein>
    <submittedName>
        <fullName evidence="3">Nucleic acid binding</fullName>
    </submittedName>
</protein>
<organism evidence="3 4">
    <name type="scientific">Dermatophagoides farinae</name>
    <name type="common">American house dust mite</name>
    <dbReference type="NCBI Taxonomy" id="6954"/>
    <lineage>
        <taxon>Eukaryota</taxon>
        <taxon>Metazoa</taxon>
        <taxon>Ecdysozoa</taxon>
        <taxon>Arthropoda</taxon>
        <taxon>Chelicerata</taxon>
        <taxon>Arachnida</taxon>
        <taxon>Acari</taxon>
        <taxon>Acariformes</taxon>
        <taxon>Sarcoptiformes</taxon>
        <taxon>Astigmata</taxon>
        <taxon>Psoroptidia</taxon>
        <taxon>Analgoidea</taxon>
        <taxon>Pyroglyphidae</taxon>
        <taxon>Dermatophagoidinae</taxon>
        <taxon>Dermatophagoides</taxon>
    </lineage>
</organism>
<dbReference type="InterPro" id="IPR038085">
    <property type="entry name" value="Rnp2-like_sf"/>
</dbReference>
<evidence type="ECO:0000256" key="1">
    <source>
        <dbReference type="ARBA" id="ARBA00022694"/>
    </source>
</evidence>
<comment type="caution">
    <text evidence="3">The sequence shown here is derived from an EMBL/GenBank/DDBJ whole genome shotgun (WGS) entry which is preliminary data.</text>
</comment>
<accession>A0A922LDQ6</accession>
<dbReference type="GO" id="GO:1990904">
    <property type="term" value="C:ribonucleoprotein complex"/>
    <property type="evidence" value="ECO:0007669"/>
    <property type="project" value="UniProtKB-ARBA"/>
</dbReference>